<evidence type="ECO:0000256" key="1">
    <source>
        <dbReference type="SAM" id="MobiDB-lite"/>
    </source>
</evidence>
<feature type="region of interest" description="Disordered" evidence="1">
    <location>
        <begin position="1"/>
        <end position="78"/>
    </location>
</feature>
<organism evidence="3 4">
    <name type="scientific">Panagrolaimus superbus</name>
    <dbReference type="NCBI Taxonomy" id="310955"/>
    <lineage>
        <taxon>Eukaryota</taxon>
        <taxon>Metazoa</taxon>
        <taxon>Ecdysozoa</taxon>
        <taxon>Nematoda</taxon>
        <taxon>Chromadorea</taxon>
        <taxon>Rhabditida</taxon>
        <taxon>Tylenchina</taxon>
        <taxon>Panagrolaimomorpha</taxon>
        <taxon>Panagrolaimoidea</taxon>
        <taxon>Panagrolaimidae</taxon>
        <taxon>Panagrolaimus</taxon>
    </lineage>
</organism>
<evidence type="ECO:0000256" key="2">
    <source>
        <dbReference type="SAM" id="Phobius"/>
    </source>
</evidence>
<feature type="compositionally biased region" description="Basic and acidic residues" evidence="1">
    <location>
        <begin position="59"/>
        <end position="69"/>
    </location>
</feature>
<reference evidence="4" key="1">
    <citation type="submission" date="2022-11" db="UniProtKB">
        <authorList>
            <consortium name="WormBaseParasite"/>
        </authorList>
    </citation>
    <scope>IDENTIFICATION</scope>
</reference>
<evidence type="ECO:0000313" key="4">
    <source>
        <dbReference type="WBParaSite" id="PSU_v2.g14212.t1"/>
    </source>
</evidence>
<sequence>MGGETTKTTAQKTTSRIAPTKVTKGGKDNKKYIRDEKCSVDIKRPGRSEEGAQPVSKGPARDEKFDKGGTGRSKSSAKSASVIFFFLSCLSTYVHIF</sequence>
<dbReference type="Proteomes" id="UP000887577">
    <property type="component" value="Unplaced"/>
</dbReference>
<proteinExistence type="predicted"/>
<keyword evidence="2" id="KW-0472">Membrane</keyword>
<feature type="compositionally biased region" description="Basic and acidic residues" evidence="1">
    <location>
        <begin position="25"/>
        <end position="50"/>
    </location>
</feature>
<accession>A0A914Y4Q1</accession>
<dbReference type="WBParaSite" id="PSU_v2.g14212.t1">
    <property type="protein sequence ID" value="PSU_v2.g14212.t1"/>
    <property type="gene ID" value="PSU_v2.g14212"/>
</dbReference>
<evidence type="ECO:0000313" key="3">
    <source>
        <dbReference type="Proteomes" id="UP000887577"/>
    </source>
</evidence>
<protein>
    <submittedName>
        <fullName evidence="4">Uncharacterized protein</fullName>
    </submittedName>
</protein>
<name>A0A914Y4Q1_9BILA</name>
<keyword evidence="3" id="KW-1185">Reference proteome</keyword>
<feature type="transmembrane region" description="Helical" evidence="2">
    <location>
        <begin position="77"/>
        <end position="96"/>
    </location>
</feature>
<feature type="compositionally biased region" description="Low complexity" evidence="1">
    <location>
        <begin position="1"/>
        <end position="14"/>
    </location>
</feature>
<keyword evidence="2" id="KW-1133">Transmembrane helix</keyword>
<keyword evidence="2" id="KW-0812">Transmembrane</keyword>
<dbReference type="AlphaFoldDB" id="A0A914Y4Q1"/>